<feature type="region of interest" description="Disordered" evidence="1">
    <location>
        <begin position="1"/>
        <end position="42"/>
    </location>
</feature>
<protein>
    <submittedName>
        <fullName evidence="2">Uncharacterized protein</fullName>
    </submittedName>
</protein>
<reference evidence="2" key="1">
    <citation type="submission" date="2015-11" db="EMBL/GenBank/DDBJ databases">
        <title>De novo transcriptome assembly of four potential Pierce s Disease insect vectors from Arizona vineyards.</title>
        <authorList>
            <person name="Tassone E.E."/>
        </authorList>
    </citation>
    <scope>NUCLEOTIDE SEQUENCE</scope>
</reference>
<evidence type="ECO:0000256" key="1">
    <source>
        <dbReference type="SAM" id="MobiDB-lite"/>
    </source>
</evidence>
<accession>A0A1B6MQ72</accession>
<name>A0A1B6MQ72_9HEMI</name>
<feature type="non-terminal residue" evidence="2">
    <location>
        <position position="109"/>
    </location>
</feature>
<dbReference type="EMBL" id="GEBQ01001893">
    <property type="protein sequence ID" value="JAT38084.1"/>
    <property type="molecule type" value="Transcribed_RNA"/>
</dbReference>
<feature type="compositionally biased region" description="Polar residues" evidence="1">
    <location>
        <begin position="24"/>
        <end position="35"/>
    </location>
</feature>
<gene>
    <name evidence="2" type="ORF">g.1933</name>
</gene>
<feature type="compositionally biased region" description="Polar residues" evidence="1">
    <location>
        <begin position="79"/>
        <end position="88"/>
    </location>
</feature>
<proteinExistence type="predicted"/>
<dbReference type="AlphaFoldDB" id="A0A1B6MQ72"/>
<organism evidence="2">
    <name type="scientific">Graphocephala atropunctata</name>
    <dbReference type="NCBI Taxonomy" id="36148"/>
    <lineage>
        <taxon>Eukaryota</taxon>
        <taxon>Metazoa</taxon>
        <taxon>Ecdysozoa</taxon>
        <taxon>Arthropoda</taxon>
        <taxon>Hexapoda</taxon>
        <taxon>Insecta</taxon>
        <taxon>Pterygota</taxon>
        <taxon>Neoptera</taxon>
        <taxon>Paraneoptera</taxon>
        <taxon>Hemiptera</taxon>
        <taxon>Auchenorrhyncha</taxon>
        <taxon>Membracoidea</taxon>
        <taxon>Cicadellidae</taxon>
        <taxon>Cicadellinae</taxon>
        <taxon>Cicadellini</taxon>
        <taxon>Graphocephala</taxon>
    </lineage>
</organism>
<feature type="region of interest" description="Disordered" evidence="1">
    <location>
        <begin position="79"/>
        <end position="109"/>
    </location>
</feature>
<feature type="non-terminal residue" evidence="2">
    <location>
        <position position="1"/>
    </location>
</feature>
<sequence length="109" mass="11470">ALGSQGSRGVVYTSEFRPDGNGGVRTSSYQRSSGGFSPIRMGELDRQGGVVVHRSEYHQSGTGSDGSIARLLAPIESSGLGSQGYQTMHRSEYRTGSGGFGFQRSSGFS</sequence>
<evidence type="ECO:0000313" key="2">
    <source>
        <dbReference type="EMBL" id="JAT38084.1"/>
    </source>
</evidence>